<name>A0AAP2DF89_9BACT</name>
<dbReference type="SUPFAM" id="SSF51445">
    <property type="entry name" value="(Trans)glycosidases"/>
    <property type="match status" value="1"/>
</dbReference>
<dbReference type="Pfam" id="PF00728">
    <property type="entry name" value="Glyco_hydro_20"/>
    <property type="match status" value="1"/>
</dbReference>
<dbReference type="GO" id="GO:0005975">
    <property type="term" value="P:carbohydrate metabolic process"/>
    <property type="evidence" value="ECO:0007669"/>
    <property type="project" value="InterPro"/>
</dbReference>
<protein>
    <recommendedName>
        <fullName evidence="3">beta-N-acetylhexosaminidase</fullName>
        <ecNumber evidence="3">3.2.1.52</ecNumber>
    </recommendedName>
</protein>
<evidence type="ECO:0000313" key="10">
    <source>
        <dbReference type="EMBL" id="MBT1695255.1"/>
    </source>
</evidence>
<dbReference type="InterPro" id="IPR015883">
    <property type="entry name" value="Glyco_hydro_20_cat"/>
</dbReference>
<dbReference type="SUPFAM" id="SSF55545">
    <property type="entry name" value="beta-N-acetylhexosaminidase-like domain"/>
    <property type="match status" value="1"/>
</dbReference>
<sequence>MADRTLAIIPRPQSVSISEGAFTISSTTTIQVDASNPEMKRLGNLLAARLQTVTGYPIRVINKGAGETTNTIILSTTHAPDSLGKEGYWLKIDKQRATLNATHTSGIFYGLQTIAQLLPSSSQKKVSLPAVEIIDKPRHTWRGMMLDAGRYFFPVEDVKKMIDYMVMYKLNTFQWHLTEDQGWRIEIKKYPELTSTSAWRDASIVGHLNDQPRQYDGKKHGGYYTQEQVREIIAYAAARYITVIPEIEMPGHSVAALAAYPELSCTGGPFKVSQNWGVHEDVYCAGNEQTFTFLQDVLSEVADLFPSALIHIGGDECPKVRWKSCAKCQARISQENLKDEHGLQSYFIKRIENFLLTKNKNIIGWDEILEGGLAPNAMVMSWRGIIGGITAAKQHHGVVMTPRNPAYTDYYQGDPANEPLTIGGMNALRDVYAYDPVPAGLTKEESKYILGSQANVWTEYIADLNRAEYMMMPRLAALAEVVWTEPRNKSFDDFAKRMQVEYQRYKAAGINHSLSAYQVRYNIVPDASSVTVSLYNDVAGAEIRYTTDGTEPGSRSTRYSAALTTQKPLILKAASFVNGKQVGATTTRSIVLNKASGKNITFDTNPDRRPVAGNKALVNNLTGSANFRDGEWTGYYGKEMVVTIDLGEPVNVKGIRASFMHNPDALAFVPAILSYMVSADGKNYTTVETKILKTQPSEKGSQAFPVSVDEKQVRYIRVSAQPQVNAGGKTWMYADEIVIDN</sequence>
<dbReference type="Gene3D" id="3.30.379.10">
    <property type="entry name" value="Chitobiase/beta-hexosaminidase domain 2-like"/>
    <property type="match status" value="1"/>
</dbReference>
<dbReference type="InterPro" id="IPR059177">
    <property type="entry name" value="GH29D-like_dom"/>
</dbReference>
<evidence type="ECO:0000259" key="7">
    <source>
        <dbReference type="Pfam" id="PF00728"/>
    </source>
</evidence>
<feature type="domain" description="Beta-hexosaminidase bacterial type N-terminal" evidence="8">
    <location>
        <begin position="7"/>
        <end position="135"/>
    </location>
</feature>
<dbReference type="GO" id="GO:0016020">
    <property type="term" value="C:membrane"/>
    <property type="evidence" value="ECO:0007669"/>
    <property type="project" value="TreeGrafter"/>
</dbReference>
<dbReference type="InterPro" id="IPR017853">
    <property type="entry name" value="GH"/>
</dbReference>
<dbReference type="Pfam" id="PF02838">
    <property type="entry name" value="Glyco_hydro_20b"/>
    <property type="match status" value="1"/>
</dbReference>
<evidence type="ECO:0000259" key="9">
    <source>
        <dbReference type="Pfam" id="PF13290"/>
    </source>
</evidence>
<dbReference type="EC" id="3.2.1.52" evidence="3"/>
<dbReference type="CDD" id="cd06563">
    <property type="entry name" value="GH20_chitobiase-like"/>
    <property type="match status" value="1"/>
</dbReference>
<dbReference type="EMBL" id="JAHESF010000001">
    <property type="protein sequence ID" value="MBT1695255.1"/>
    <property type="molecule type" value="Genomic_DNA"/>
</dbReference>
<dbReference type="PANTHER" id="PTHR22600:SF57">
    <property type="entry name" value="BETA-N-ACETYLHEXOSAMINIDASE"/>
    <property type="match status" value="1"/>
</dbReference>
<dbReference type="InterPro" id="IPR015882">
    <property type="entry name" value="HEX_bac_N"/>
</dbReference>
<comment type="caution">
    <text evidence="10">The sequence shown here is derived from an EMBL/GenBank/DDBJ whole genome shotgun (WGS) entry which is preliminary data.</text>
</comment>
<dbReference type="PANTHER" id="PTHR22600">
    <property type="entry name" value="BETA-HEXOSAMINIDASE"/>
    <property type="match status" value="1"/>
</dbReference>
<feature type="domain" description="Glycoside hydrolase family 20 catalytic" evidence="7">
    <location>
        <begin position="140"/>
        <end position="485"/>
    </location>
</feature>
<gene>
    <name evidence="10" type="ORF">KK083_00115</name>
</gene>
<dbReference type="Pfam" id="PF13290">
    <property type="entry name" value="CHB_HEX_C_1"/>
    <property type="match status" value="1"/>
</dbReference>
<dbReference type="PRINTS" id="PR00738">
    <property type="entry name" value="GLHYDRLASE20"/>
</dbReference>
<dbReference type="Gene3D" id="2.60.120.260">
    <property type="entry name" value="Galactose-binding domain-like"/>
    <property type="match status" value="1"/>
</dbReference>
<organism evidence="10 11">
    <name type="scientific">Chryseosolibacter histidini</name>
    <dbReference type="NCBI Taxonomy" id="2782349"/>
    <lineage>
        <taxon>Bacteria</taxon>
        <taxon>Pseudomonadati</taxon>
        <taxon>Bacteroidota</taxon>
        <taxon>Cytophagia</taxon>
        <taxon>Cytophagales</taxon>
        <taxon>Chryseotaleaceae</taxon>
        <taxon>Chryseosolibacter</taxon>
    </lineage>
</organism>
<evidence type="ECO:0000259" key="8">
    <source>
        <dbReference type="Pfam" id="PF02838"/>
    </source>
</evidence>
<reference evidence="10 11" key="1">
    <citation type="submission" date="2021-05" db="EMBL/GenBank/DDBJ databases">
        <title>A Polyphasic approach of four new species of the genus Ohtaekwangia: Ohtaekwangia histidinii sp. nov., Ohtaekwangia cretensis sp. nov., Ohtaekwangia indiensis sp. nov., Ohtaekwangia reichenbachii sp. nov. from diverse environment.</title>
        <authorList>
            <person name="Octaviana S."/>
        </authorList>
    </citation>
    <scope>NUCLEOTIDE SEQUENCE [LARGE SCALE GENOMIC DNA]</scope>
    <source>
        <strain evidence="10 11">PWU4</strain>
    </source>
</reference>
<dbReference type="GO" id="GO:0004563">
    <property type="term" value="F:beta-N-acetylhexosaminidase activity"/>
    <property type="evidence" value="ECO:0007669"/>
    <property type="project" value="UniProtKB-EC"/>
</dbReference>
<evidence type="ECO:0000256" key="6">
    <source>
        <dbReference type="PIRSR" id="PIRSR625705-1"/>
    </source>
</evidence>
<keyword evidence="5" id="KW-0326">Glycosidase</keyword>
<dbReference type="InterPro" id="IPR025705">
    <property type="entry name" value="Beta_hexosaminidase_sua/sub"/>
</dbReference>
<dbReference type="Gene3D" id="3.20.20.80">
    <property type="entry name" value="Glycosidases"/>
    <property type="match status" value="1"/>
</dbReference>
<evidence type="ECO:0000256" key="1">
    <source>
        <dbReference type="ARBA" id="ARBA00001231"/>
    </source>
</evidence>
<dbReference type="Proteomes" id="UP001319200">
    <property type="component" value="Unassembled WGS sequence"/>
</dbReference>
<feature type="active site" description="Proton donor" evidence="6">
    <location>
        <position position="316"/>
    </location>
</feature>
<dbReference type="RefSeq" id="WP_254158713.1">
    <property type="nucleotide sequence ID" value="NZ_JAHESF010000001.1"/>
</dbReference>
<keyword evidence="11" id="KW-1185">Reference proteome</keyword>
<dbReference type="AlphaFoldDB" id="A0AAP2DF89"/>
<comment type="similarity">
    <text evidence="2">Belongs to the glycosyl hydrolase 20 family.</text>
</comment>
<evidence type="ECO:0000313" key="11">
    <source>
        <dbReference type="Proteomes" id="UP001319200"/>
    </source>
</evidence>
<evidence type="ECO:0000256" key="3">
    <source>
        <dbReference type="ARBA" id="ARBA00012663"/>
    </source>
</evidence>
<dbReference type="InterPro" id="IPR029018">
    <property type="entry name" value="Hex-like_dom2"/>
</dbReference>
<proteinExistence type="inferred from homology"/>
<dbReference type="GO" id="GO:0030203">
    <property type="term" value="P:glycosaminoglycan metabolic process"/>
    <property type="evidence" value="ECO:0007669"/>
    <property type="project" value="TreeGrafter"/>
</dbReference>
<evidence type="ECO:0000256" key="4">
    <source>
        <dbReference type="ARBA" id="ARBA00022801"/>
    </source>
</evidence>
<accession>A0AAP2DF89</accession>
<feature type="domain" description="GH29D-like beta-sandwich" evidence="9">
    <location>
        <begin position="528"/>
        <end position="587"/>
    </location>
</feature>
<comment type="catalytic activity">
    <reaction evidence="1">
        <text>Hydrolysis of terminal non-reducing N-acetyl-D-hexosamine residues in N-acetyl-beta-D-hexosaminides.</text>
        <dbReference type="EC" id="3.2.1.52"/>
    </reaction>
</comment>
<evidence type="ECO:0000256" key="2">
    <source>
        <dbReference type="ARBA" id="ARBA00006285"/>
    </source>
</evidence>
<evidence type="ECO:0000256" key="5">
    <source>
        <dbReference type="ARBA" id="ARBA00023295"/>
    </source>
</evidence>
<keyword evidence="4" id="KW-0378">Hydrolase</keyword>